<dbReference type="SUPFAM" id="SSF55008">
    <property type="entry name" value="HMA, heavy metal-associated domain"/>
    <property type="match status" value="2"/>
</dbReference>
<dbReference type="GO" id="GO:0016020">
    <property type="term" value="C:membrane"/>
    <property type="evidence" value="ECO:0007669"/>
    <property type="project" value="UniProtKB-SubCell"/>
</dbReference>
<dbReference type="FunFam" id="3.30.70.100:FF:000001">
    <property type="entry name" value="ATPase copper transporting beta"/>
    <property type="match status" value="1"/>
</dbReference>
<keyword evidence="5" id="KW-1185">Reference proteome</keyword>
<dbReference type="PROSITE" id="PS50846">
    <property type="entry name" value="HMA_2"/>
    <property type="match status" value="2"/>
</dbReference>
<dbReference type="EMBL" id="JAJAGQ010000024">
    <property type="protein sequence ID" value="KAJ8526909.1"/>
    <property type="molecule type" value="Genomic_DNA"/>
</dbReference>
<dbReference type="GO" id="GO:0009626">
    <property type="term" value="P:plant-type hypersensitive response"/>
    <property type="evidence" value="ECO:0007669"/>
    <property type="project" value="UniProtKB-KW"/>
</dbReference>
<proteinExistence type="predicted"/>
<accession>A0A9Q1QU39</accession>
<evidence type="ECO:0000256" key="2">
    <source>
        <dbReference type="ARBA" id="ARBA00022723"/>
    </source>
</evidence>
<keyword evidence="2" id="KW-0479">Metal-binding</keyword>
<organism evidence="4 5">
    <name type="scientific">Anisodus acutangulus</name>
    <dbReference type="NCBI Taxonomy" id="402998"/>
    <lineage>
        <taxon>Eukaryota</taxon>
        <taxon>Viridiplantae</taxon>
        <taxon>Streptophyta</taxon>
        <taxon>Embryophyta</taxon>
        <taxon>Tracheophyta</taxon>
        <taxon>Spermatophyta</taxon>
        <taxon>Magnoliopsida</taxon>
        <taxon>eudicotyledons</taxon>
        <taxon>Gunneridae</taxon>
        <taxon>Pentapetalae</taxon>
        <taxon>asterids</taxon>
        <taxon>lamiids</taxon>
        <taxon>Solanales</taxon>
        <taxon>Solanaceae</taxon>
        <taxon>Solanoideae</taxon>
        <taxon>Hyoscyameae</taxon>
        <taxon>Anisodus</taxon>
    </lineage>
</organism>
<evidence type="ECO:0000259" key="3">
    <source>
        <dbReference type="PROSITE" id="PS50846"/>
    </source>
</evidence>
<dbReference type="InterPro" id="IPR036163">
    <property type="entry name" value="HMA_dom_sf"/>
</dbReference>
<feature type="domain" description="HMA" evidence="3">
    <location>
        <begin position="115"/>
        <end position="181"/>
    </location>
</feature>
<dbReference type="CDD" id="cd00371">
    <property type="entry name" value="HMA"/>
    <property type="match status" value="2"/>
</dbReference>
<sequence>MTCSSCETSVEKSIKILSGIKLAVVDVLNNTAQVIFCPSVVNEEMIRESIQDIGFQAKLIEEEMNQKSSLACRIQVNGMTCTSCSTTLESALLLLEAIGNPGFEGILISTGGDNSRILLKVDGINTENCVRLIKNSLLALQGVQEIDFDLQLRKLSVSYTADVTGPREFIRAIESTGPGCFKESIFPEERDREEHRHHEIRKYHRAFYGV</sequence>
<dbReference type="GO" id="GO:0046872">
    <property type="term" value="F:metal ion binding"/>
    <property type="evidence" value="ECO:0007669"/>
    <property type="project" value="UniProtKB-KW"/>
</dbReference>
<dbReference type="Proteomes" id="UP001152561">
    <property type="component" value="Unassembled WGS sequence"/>
</dbReference>
<dbReference type="AlphaFoldDB" id="A0A9Q1QU39"/>
<dbReference type="Pfam" id="PF00403">
    <property type="entry name" value="HMA"/>
    <property type="match status" value="2"/>
</dbReference>
<comment type="subcellular location">
    <subcellularLocation>
        <location evidence="1">Membrane</location>
        <topology evidence="1">Peripheral membrane protein</topology>
    </subcellularLocation>
</comment>
<evidence type="ECO:0000313" key="5">
    <source>
        <dbReference type="Proteomes" id="UP001152561"/>
    </source>
</evidence>
<gene>
    <name evidence="4" type="ORF">K7X08_029386</name>
</gene>
<name>A0A9Q1QU39_9SOLA</name>
<dbReference type="OrthoDB" id="432719at2759"/>
<dbReference type="Gene3D" id="3.30.70.100">
    <property type="match status" value="2"/>
</dbReference>
<dbReference type="PANTHER" id="PTHR46594:SF4">
    <property type="entry name" value="P-TYPE CATION-TRANSPORTING ATPASE"/>
    <property type="match status" value="1"/>
</dbReference>
<evidence type="ECO:0000256" key="1">
    <source>
        <dbReference type="ARBA" id="ARBA00004170"/>
    </source>
</evidence>
<protein>
    <recommendedName>
        <fullName evidence="3">HMA domain-containing protein</fullName>
    </recommendedName>
</protein>
<evidence type="ECO:0000313" key="4">
    <source>
        <dbReference type="EMBL" id="KAJ8526909.1"/>
    </source>
</evidence>
<comment type="caution">
    <text evidence="4">The sequence shown here is derived from an EMBL/GenBank/DDBJ whole genome shotgun (WGS) entry which is preliminary data.</text>
</comment>
<dbReference type="PANTHER" id="PTHR46594">
    <property type="entry name" value="P-TYPE CATION-TRANSPORTING ATPASE"/>
    <property type="match status" value="1"/>
</dbReference>
<dbReference type="InterPro" id="IPR006121">
    <property type="entry name" value="HMA_dom"/>
</dbReference>
<reference evidence="5" key="1">
    <citation type="journal article" date="2023" name="Proc. Natl. Acad. Sci. U.S.A.">
        <title>Genomic and structural basis for evolution of tropane alkaloid biosynthesis.</title>
        <authorList>
            <person name="Wanga Y.-J."/>
            <person name="Taina T."/>
            <person name="Yua J.-Y."/>
            <person name="Lia J."/>
            <person name="Xua B."/>
            <person name="Chenc J."/>
            <person name="D'Auriad J.C."/>
            <person name="Huanga J.-P."/>
            <person name="Huanga S.-X."/>
        </authorList>
    </citation>
    <scope>NUCLEOTIDE SEQUENCE [LARGE SCALE GENOMIC DNA]</scope>
    <source>
        <strain evidence="5">cv. KIB-2019</strain>
    </source>
</reference>
<feature type="domain" description="HMA" evidence="3">
    <location>
        <begin position="1"/>
        <end position="58"/>
    </location>
</feature>